<evidence type="ECO:0000313" key="3">
    <source>
        <dbReference type="Proteomes" id="UP000198287"/>
    </source>
</evidence>
<protein>
    <submittedName>
        <fullName evidence="2">Uncharacterized protein</fullName>
    </submittedName>
</protein>
<dbReference type="AlphaFoldDB" id="A0A226E1B4"/>
<dbReference type="Proteomes" id="UP000198287">
    <property type="component" value="Unassembled WGS sequence"/>
</dbReference>
<evidence type="ECO:0000256" key="1">
    <source>
        <dbReference type="SAM" id="MobiDB-lite"/>
    </source>
</evidence>
<dbReference type="EMBL" id="LNIX01000008">
    <property type="protein sequence ID" value="OXA50824.1"/>
    <property type="molecule type" value="Genomic_DNA"/>
</dbReference>
<feature type="compositionally biased region" description="Low complexity" evidence="1">
    <location>
        <begin position="433"/>
        <end position="442"/>
    </location>
</feature>
<gene>
    <name evidence="2" type="ORF">Fcan01_14288</name>
</gene>
<keyword evidence="3" id="KW-1185">Reference proteome</keyword>
<accession>A0A226E1B4</accession>
<evidence type="ECO:0000313" key="2">
    <source>
        <dbReference type="EMBL" id="OXA50824.1"/>
    </source>
</evidence>
<feature type="compositionally biased region" description="Basic and acidic residues" evidence="1">
    <location>
        <begin position="569"/>
        <end position="582"/>
    </location>
</feature>
<dbReference type="OMA" id="PFFTHAT"/>
<feature type="compositionally biased region" description="Low complexity" evidence="1">
    <location>
        <begin position="736"/>
        <end position="763"/>
    </location>
</feature>
<organism evidence="2 3">
    <name type="scientific">Folsomia candida</name>
    <name type="common">Springtail</name>
    <dbReference type="NCBI Taxonomy" id="158441"/>
    <lineage>
        <taxon>Eukaryota</taxon>
        <taxon>Metazoa</taxon>
        <taxon>Ecdysozoa</taxon>
        <taxon>Arthropoda</taxon>
        <taxon>Hexapoda</taxon>
        <taxon>Collembola</taxon>
        <taxon>Entomobryomorpha</taxon>
        <taxon>Isotomoidea</taxon>
        <taxon>Isotomidae</taxon>
        <taxon>Proisotominae</taxon>
        <taxon>Folsomia</taxon>
    </lineage>
</organism>
<comment type="caution">
    <text evidence="2">The sequence shown here is derived from an EMBL/GenBank/DDBJ whole genome shotgun (WGS) entry which is preliminary data.</text>
</comment>
<name>A0A226E1B4_FOLCA</name>
<feature type="region of interest" description="Disordered" evidence="1">
    <location>
        <begin position="298"/>
        <end position="321"/>
    </location>
</feature>
<feature type="region of interest" description="Disordered" evidence="1">
    <location>
        <begin position="717"/>
        <end position="763"/>
    </location>
</feature>
<feature type="region of interest" description="Disordered" evidence="1">
    <location>
        <begin position="348"/>
        <end position="367"/>
    </location>
</feature>
<proteinExistence type="predicted"/>
<feature type="compositionally biased region" description="Basic residues" evidence="1">
    <location>
        <begin position="723"/>
        <end position="735"/>
    </location>
</feature>
<reference evidence="2 3" key="1">
    <citation type="submission" date="2015-12" db="EMBL/GenBank/DDBJ databases">
        <title>The genome of Folsomia candida.</title>
        <authorList>
            <person name="Faddeeva A."/>
            <person name="Derks M.F."/>
            <person name="Anvar Y."/>
            <person name="Smit S."/>
            <person name="Van Straalen N."/>
            <person name="Roelofs D."/>
        </authorList>
    </citation>
    <scope>NUCLEOTIDE SEQUENCE [LARGE SCALE GENOMIC DNA]</scope>
    <source>
        <strain evidence="2 3">VU population</strain>
        <tissue evidence="2">Whole body</tissue>
    </source>
</reference>
<feature type="region of interest" description="Disordered" evidence="1">
    <location>
        <begin position="402"/>
        <end position="601"/>
    </location>
</feature>
<sequence length="763" mass="82962">MRNAKGRNKERRTGGRILVVGVVLLTLCIHSSDAFIKAAIGLRIGYSPTEKGYGQPLQLNGLHSKNPAIKGQFLTGVHDTPPHGKSAGVEASPAHGGARGSGLLHHLKILGVNLYLGGPKPSHHGGGGGGGTNNGVHGHTHPVTPQFVGRPPTNLQPGGGGLGGAQPPPPVFPPHHGGHQGQLGGTSPEERHRDLLRGQGPRGQYSSLPQVGGELRGIDEQNEIGGGSGYSFPAGGGGGGSAEVFQPAASQYPTYHHNLNVLQNPNQKGPFFTHATPPLLPHQQQQQQHHHQLGPLQNVQHQQPRPQHAGPPPPPLRQGFSLASLMRGPQWTSRPRLFRVPLVQFGRSHPPPPPQMSGPMIPAQSSSSPRVQYSTLFSTNPTNAPPPQHQQVFVMPTSASSMPHFIHPAPQQHDQPPRPFSTYPYAPHPQMPGFPQQQQQIPMGGGGGQSYASSNYFPTTLNSSPQNMNPFLQQPHPQAQTMPNFGHHQNGRPEFHHQTPPQQNDFYQQQPPPQNNNNNEYNDEYSRRPSGMPDDMRPPPGFEYSHTDSSPIVSMGMTSYDDPPVMMDDNNRPGDHKQREEVEASPPRQNNNHQQQGNHNFESALPEGMREISQDEYNAFLTAPTNIHTSHVSTQVMPPSPPIQHPRSYDPFLQQQQGHKSTPRSGHLTRSLLHWNSLLDKYPAAGGIKREISRSYEMVDSDTQGTQASPTIAVPTEKEKVPPKKRLGVHIRARRTTTTTTTTAATPTKTTANNITPAQLTTN</sequence>
<feature type="compositionally biased region" description="Low complexity" evidence="1">
    <location>
        <begin position="589"/>
        <end position="600"/>
    </location>
</feature>
<feature type="compositionally biased region" description="Polar residues" evidence="1">
    <location>
        <begin position="450"/>
        <end position="483"/>
    </location>
</feature>
<feature type="compositionally biased region" description="Low complexity" evidence="1">
    <location>
        <begin position="498"/>
        <end position="520"/>
    </location>
</feature>
<feature type="compositionally biased region" description="Low complexity" evidence="1">
    <location>
        <begin position="298"/>
        <end position="308"/>
    </location>
</feature>
<feature type="region of interest" description="Disordered" evidence="1">
    <location>
        <begin position="148"/>
        <end position="211"/>
    </location>
</feature>